<accession>A0A4P8IGP3</accession>
<organism evidence="1 2">
    <name type="scientific">Anaerostipes rhamnosivorans</name>
    <dbReference type="NCBI Taxonomy" id="1229621"/>
    <lineage>
        <taxon>Bacteria</taxon>
        <taxon>Bacillati</taxon>
        <taxon>Bacillota</taxon>
        <taxon>Clostridia</taxon>
        <taxon>Lachnospirales</taxon>
        <taxon>Lachnospiraceae</taxon>
        <taxon>Anaerostipes</taxon>
    </lineage>
</organism>
<sequence>MAEAIGLEAKYKITKADVNQTGTLTKGKKITEIEGTGTLKLNKVSSYMLKLLLEDVKQGKMPDITIISNLKDPAAAGNERVKITGVSFDELTIADWEAGKLGEESYAFTFENAELIDAV</sequence>
<dbReference type="AlphaFoldDB" id="A0A4P8IGP3"/>
<protein>
    <submittedName>
        <fullName evidence="1">Phage-like element PBSX protein xkdM</fullName>
    </submittedName>
</protein>
<dbReference type="KEGG" id="arf:AR1Y2_2677"/>
<name>A0A4P8IGP3_9FIRM</name>
<dbReference type="InterPro" id="IPR038628">
    <property type="entry name" value="XkdM-like_sf"/>
</dbReference>
<dbReference type="Pfam" id="PF09393">
    <property type="entry name" value="DUF2001"/>
    <property type="match status" value="1"/>
</dbReference>
<evidence type="ECO:0000313" key="2">
    <source>
        <dbReference type="Proteomes" id="UP000298653"/>
    </source>
</evidence>
<dbReference type="InterPro" id="IPR018989">
    <property type="entry name" value="DUF2001"/>
</dbReference>
<keyword evidence="2" id="KW-1185">Reference proteome</keyword>
<dbReference type="RefSeq" id="WP_243118754.1">
    <property type="nucleotide sequence ID" value="NZ_CP040058.1"/>
</dbReference>
<dbReference type="Proteomes" id="UP000298653">
    <property type="component" value="Chromosome"/>
</dbReference>
<dbReference type="Gene3D" id="2.30.110.40">
    <property type="entry name" value="Phage tail tube protein"/>
    <property type="match status" value="1"/>
</dbReference>
<dbReference type="EMBL" id="CP040058">
    <property type="protein sequence ID" value="QCP36131.1"/>
    <property type="molecule type" value="Genomic_DNA"/>
</dbReference>
<evidence type="ECO:0000313" key="1">
    <source>
        <dbReference type="EMBL" id="QCP36131.1"/>
    </source>
</evidence>
<dbReference type="SUPFAM" id="SSF69279">
    <property type="entry name" value="Phage tail proteins"/>
    <property type="match status" value="1"/>
</dbReference>
<gene>
    <name evidence="1" type="ORF">AR1Y2_2677</name>
</gene>
<reference evidence="1 2" key="1">
    <citation type="submission" date="2019-05" db="EMBL/GenBank/DDBJ databases">
        <title>Complete genome sequencing of Anaerostipes rhamnosivorans.</title>
        <authorList>
            <person name="Bui T.P.N."/>
            <person name="de Vos W.M."/>
        </authorList>
    </citation>
    <scope>NUCLEOTIDE SEQUENCE [LARGE SCALE GENOMIC DNA]</scope>
    <source>
        <strain evidence="1 2">1y2</strain>
    </source>
</reference>
<proteinExistence type="predicted"/>